<dbReference type="InterPro" id="IPR059166">
    <property type="entry name" value="PLD-like_cat"/>
</dbReference>
<protein>
    <submittedName>
        <fullName evidence="2">DNA repair protein</fullName>
    </submittedName>
</protein>
<dbReference type="SUPFAM" id="SSF56024">
    <property type="entry name" value="Phospholipase D/nuclease"/>
    <property type="match status" value="1"/>
</dbReference>
<reference evidence="2 5" key="1">
    <citation type="submission" date="2016-06" db="EMBL/GenBank/DDBJ databases">
        <title>Draft genome of Moraxella lacunata CCUG 57757A.</title>
        <authorList>
            <person name="Salva-Serra F."/>
            <person name="Engstrom-Jakobsson H."/>
            <person name="Thorell K."/>
            <person name="Gonzales-Siles L."/>
            <person name="Karlsson R."/>
            <person name="Boulund F."/>
            <person name="Engstrand L."/>
            <person name="Kristiansson E."/>
            <person name="Moore E."/>
        </authorList>
    </citation>
    <scope>NUCLEOTIDE SEQUENCE [LARGE SCALE GENOMIC DNA]</scope>
    <source>
        <strain evidence="2 5">CCUG 57757A</strain>
    </source>
</reference>
<proteinExistence type="predicted"/>
<reference evidence="4 7" key="4">
    <citation type="submission" date="2018-06" db="EMBL/GenBank/DDBJ databases">
        <authorList>
            <consortium name="Pathogen Informatics"/>
            <person name="Doyle S."/>
        </authorList>
    </citation>
    <scope>NUCLEOTIDE SEQUENCE [LARGE SCALE GENOMIC DNA]</scope>
    <source>
        <strain evidence="4 7">NCTC7911</strain>
    </source>
</reference>
<dbReference type="EMBL" id="UGQC01000001">
    <property type="protein sequence ID" value="STY99795.1"/>
    <property type="molecule type" value="Genomic_DNA"/>
</dbReference>
<sequence length="252" mass="29464">MAKFLNTSGTTYHLEELIKKATDRLVLISPYLQFNERIKELLEDKNRLKIDIRIVYGKSELSPQEINWLKELTFVRTSFCKNLHAKCYLNEHECIITSLNLYEFSQVNNNEMGVLIDKNNDSQLYVDTYEEVLRIIRISEEVRLSADTEKPTINQEQPKTENTKLRNYDKVTTAKLAEKFGIDNNEFTKMLAENGYIELKGKNVFLTDKGREVGGEVRKGQYGYFVVWSVDLDISFEDEKQSFADKLRSLFR</sequence>
<reference evidence="3" key="3">
    <citation type="submission" date="2017-03" db="EMBL/GenBank/DDBJ databases">
        <authorList>
            <person name="Afonso C.L."/>
            <person name="Miller P.J."/>
            <person name="Scott M.A."/>
            <person name="Spackman E."/>
            <person name="Goraichik I."/>
            <person name="Dimitrov K.M."/>
            <person name="Suarez D.L."/>
            <person name="Swayne D.E."/>
        </authorList>
    </citation>
    <scope>NUCLEOTIDE SEQUENCE</scope>
    <source>
        <strain evidence="3">CCUG 4441</strain>
    </source>
</reference>
<organism evidence="2 5">
    <name type="scientific">Moraxella lacunata</name>
    <dbReference type="NCBI Taxonomy" id="477"/>
    <lineage>
        <taxon>Bacteria</taxon>
        <taxon>Pseudomonadati</taxon>
        <taxon>Pseudomonadota</taxon>
        <taxon>Gammaproteobacteria</taxon>
        <taxon>Moraxellales</taxon>
        <taxon>Moraxellaceae</taxon>
        <taxon>Moraxella</taxon>
    </lineage>
</organism>
<evidence type="ECO:0000313" key="6">
    <source>
        <dbReference type="Proteomes" id="UP000191025"/>
    </source>
</evidence>
<dbReference type="EMBL" id="LZMS01000049">
    <property type="protein sequence ID" value="OBX63418.1"/>
    <property type="molecule type" value="Genomic_DNA"/>
</dbReference>
<evidence type="ECO:0000259" key="1">
    <source>
        <dbReference type="Pfam" id="PF13091"/>
    </source>
</evidence>
<dbReference type="Proteomes" id="UP000191025">
    <property type="component" value="Unassembled WGS sequence"/>
</dbReference>
<dbReference type="EMBL" id="MXAN01000067">
    <property type="protein sequence ID" value="OPH35410.1"/>
    <property type="molecule type" value="Genomic_DNA"/>
</dbReference>
<reference evidence="6" key="2">
    <citation type="submission" date="2017-03" db="EMBL/GenBank/DDBJ databases">
        <title>Draft genome sequence of Moraxella equi CCUG 4950T type strain.</title>
        <authorList>
            <person name="Salva-Serra F."/>
            <person name="Engstrom-Jakobsson H."/>
            <person name="Thorell K."/>
            <person name="Jaen-Luchoro D."/>
            <person name="Gonzales-Siles L."/>
            <person name="Karlsson R."/>
            <person name="Yazdan S."/>
            <person name="Boulund F."/>
            <person name="Johnning A."/>
            <person name="Engstrand L."/>
            <person name="Kristiansson E."/>
            <person name="Moore E."/>
        </authorList>
    </citation>
    <scope>NUCLEOTIDE SEQUENCE [LARGE SCALE GENOMIC DNA]</scope>
    <source>
        <strain evidence="6">CCUG 4441</strain>
    </source>
</reference>
<evidence type="ECO:0000313" key="7">
    <source>
        <dbReference type="Proteomes" id="UP000254107"/>
    </source>
</evidence>
<dbReference type="OrthoDB" id="5500241at2"/>
<name>A0A1B8Q338_MORLA</name>
<dbReference type="InterPro" id="IPR025202">
    <property type="entry name" value="PLD-like_dom"/>
</dbReference>
<evidence type="ECO:0000313" key="5">
    <source>
        <dbReference type="Proteomes" id="UP000092607"/>
    </source>
</evidence>
<dbReference type="Gene3D" id="3.30.870.10">
    <property type="entry name" value="Endonuclease Chain A"/>
    <property type="match status" value="1"/>
</dbReference>
<dbReference type="GeneID" id="302269786"/>
<evidence type="ECO:0000313" key="3">
    <source>
        <dbReference type="EMBL" id="OPH35410.1"/>
    </source>
</evidence>
<dbReference type="CDD" id="cd09176">
    <property type="entry name" value="PLDc_unchar6"/>
    <property type="match status" value="1"/>
</dbReference>
<dbReference type="AlphaFoldDB" id="A0A1B8Q338"/>
<dbReference type="Proteomes" id="UP000092607">
    <property type="component" value="Unassembled WGS sequence"/>
</dbReference>
<accession>A0A1B8Q338</accession>
<gene>
    <name evidence="2" type="ORF">A9309_05890</name>
    <name evidence="3" type="ORF">B5J94_09630</name>
    <name evidence="4" type="ORF">NCTC7911_01174</name>
</gene>
<dbReference type="RefSeq" id="WP_062501425.1">
    <property type="nucleotide sequence ID" value="NZ_JARDJM010000056.1"/>
</dbReference>
<dbReference type="Proteomes" id="UP000254107">
    <property type="component" value="Unassembled WGS sequence"/>
</dbReference>
<evidence type="ECO:0000313" key="2">
    <source>
        <dbReference type="EMBL" id="OBX63418.1"/>
    </source>
</evidence>
<feature type="domain" description="Phospholipase D-like" evidence="1">
    <location>
        <begin position="15"/>
        <end position="130"/>
    </location>
</feature>
<dbReference type="Pfam" id="PF13091">
    <property type="entry name" value="PLDc_2"/>
    <property type="match status" value="1"/>
</dbReference>
<keyword evidence="7" id="KW-1185">Reference proteome</keyword>
<evidence type="ECO:0000313" key="4">
    <source>
        <dbReference type="EMBL" id="STY99795.1"/>
    </source>
</evidence>